<sequence length="307" mass="32452">MNRAILAAMWYRLLITALTTGLVLPLGGSALGAAEPLPDRIPLPAGFQPEGIAAGPDGQAFLGSRATGAIYRVDLRTGKGEVISQPVGKPSLGMKIGKDRLYVAGGNSGTARVYDTHNGALLKTYTLTTATAFINDVTLTEDAAFLTDSTNPTLYKVPLTGDGEATKLPLTGDIVYQTGFNANGITTTPDRKSLVLIQSNTGKLFKVDPATGATKTVDLHGETLTAGDGILRDGRTLYAVQNRLNTVAVFELSEDGGEGKLVKRVTDPKFDVPTTVAKFGERIYLPNARFNTTPTPETPYDVIGVQP</sequence>
<organism evidence="1 2">
    <name type="scientific">Actinomadura graeca</name>
    <dbReference type="NCBI Taxonomy" id="2750812"/>
    <lineage>
        <taxon>Bacteria</taxon>
        <taxon>Bacillati</taxon>
        <taxon>Actinomycetota</taxon>
        <taxon>Actinomycetes</taxon>
        <taxon>Streptosporangiales</taxon>
        <taxon>Thermomonosporaceae</taxon>
        <taxon>Actinomadura</taxon>
    </lineage>
</organism>
<dbReference type="EMBL" id="CP059572">
    <property type="protein sequence ID" value="QXJ20564.1"/>
    <property type="molecule type" value="Genomic_DNA"/>
</dbReference>
<evidence type="ECO:0000313" key="2">
    <source>
        <dbReference type="Proteomes" id="UP001049518"/>
    </source>
</evidence>
<gene>
    <name evidence="1" type="ORF">AGRA3207_001298</name>
</gene>
<name>A0ABX8QP46_9ACTN</name>
<dbReference type="Gene3D" id="2.130.10.10">
    <property type="entry name" value="YVTN repeat-like/Quinoprotein amine dehydrogenase"/>
    <property type="match status" value="1"/>
</dbReference>
<dbReference type="Proteomes" id="UP001049518">
    <property type="component" value="Chromosome"/>
</dbReference>
<dbReference type="PANTHER" id="PTHR47197:SF3">
    <property type="entry name" value="DIHYDRO-HEME D1 DEHYDROGENASE"/>
    <property type="match status" value="1"/>
</dbReference>
<dbReference type="InterPro" id="IPR015943">
    <property type="entry name" value="WD40/YVTN_repeat-like_dom_sf"/>
</dbReference>
<dbReference type="InterPro" id="IPR051200">
    <property type="entry name" value="Host-pathogen_enzymatic-act"/>
</dbReference>
<reference evidence="1" key="1">
    <citation type="submission" date="2020-07" db="EMBL/GenBank/DDBJ databases">
        <authorList>
            <person name="Tarantini F.S."/>
            <person name="Hong K.W."/>
            <person name="Chan K.G."/>
        </authorList>
    </citation>
    <scope>NUCLEOTIDE SEQUENCE</scope>
    <source>
        <strain evidence="1">32-07</strain>
    </source>
</reference>
<proteinExistence type="predicted"/>
<protein>
    <submittedName>
        <fullName evidence="1">SMP-30/gluconolactonase/LRE family protein</fullName>
    </submittedName>
</protein>
<dbReference type="Pfam" id="PF20067">
    <property type="entry name" value="SSL_N"/>
    <property type="match status" value="1"/>
</dbReference>
<evidence type="ECO:0000313" key="1">
    <source>
        <dbReference type="EMBL" id="QXJ20564.1"/>
    </source>
</evidence>
<dbReference type="PANTHER" id="PTHR47197">
    <property type="entry name" value="PROTEIN NIRF"/>
    <property type="match status" value="1"/>
</dbReference>
<dbReference type="SUPFAM" id="SSF63829">
    <property type="entry name" value="Calcium-dependent phosphotriesterase"/>
    <property type="match status" value="1"/>
</dbReference>
<accession>A0ABX8QP46</accession>
<keyword evidence="2" id="KW-1185">Reference proteome</keyword>